<dbReference type="AlphaFoldDB" id="A0A6A6H4L9"/>
<keyword evidence="2" id="KW-1185">Reference proteome</keyword>
<gene>
    <name evidence="1" type="ORF">EV356DRAFT_240013</name>
</gene>
<protein>
    <submittedName>
        <fullName evidence="1">Uncharacterized protein</fullName>
    </submittedName>
</protein>
<accession>A0A6A6H4L9</accession>
<organism evidence="1 2">
    <name type="scientific">Viridothelium virens</name>
    <name type="common">Speckled blister lichen</name>
    <name type="synonym">Trypethelium virens</name>
    <dbReference type="NCBI Taxonomy" id="1048519"/>
    <lineage>
        <taxon>Eukaryota</taxon>
        <taxon>Fungi</taxon>
        <taxon>Dikarya</taxon>
        <taxon>Ascomycota</taxon>
        <taxon>Pezizomycotina</taxon>
        <taxon>Dothideomycetes</taxon>
        <taxon>Dothideomycetes incertae sedis</taxon>
        <taxon>Trypetheliales</taxon>
        <taxon>Trypetheliaceae</taxon>
        <taxon>Viridothelium</taxon>
    </lineage>
</organism>
<evidence type="ECO:0000313" key="1">
    <source>
        <dbReference type="EMBL" id="KAF2232660.1"/>
    </source>
</evidence>
<reference evidence="1" key="1">
    <citation type="journal article" date="2020" name="Stud. Mycol.">
        <title>101 Dothideomycetes genomes: a test case for predicting lifestyles and emergence of pathogens.</title>
        <authorList>
            <person name="Haridas S."/>
            <person name="Albert R."/>
            <person name="Binder M."/>
            <person name="Bloem J."/>
            <person name="Labutti K."/>
            <person name="Salamov A."/>
            <person name="Andreopoulos B."/>
            <person name="Baker S."/>
            <person name="Barry K."/>
            <person name="Bills G."/>
            <person name="Bluhm B."/>
            <person name="Cannon C."/>
            <person name="Castanera R."/>
            <person name="Culley D."/>
            <person name="Daum C."/>
            <person name="Ezra D."/>
            <person name="Gonzalez J."/>
            <person name="Henrissat B."/>
            <person name="Kuo A."/>
            <person name="Liang C."/>
            <person name="Lipzen A."/>
            <person name="Lutzoni F."/>
            <person name="Magnuson J."/>
            <person name="Mondo S."/>
            <person name="Nolan M."/>
            <person name="Ohm R."/>
            <person name="Pangilinan J."/>
            <person name="Park H.-J."/>
            <person name="Ramirez L."/>
            <person name="Alfaro M."/>
            <person name="Sun H."/>
            <person name="Tritt A."/>
            <person name="Yoshinaga Y."/>
            <person name="Zwiers L.-H."/>
            <person name="Turgeon B."/>
            <person name="Goodwin S."/>
            <person name="Spatafora J."/>
            <person name="Crous P."/>
            <person name="Grigoriev I."/>
        </authorList>
    </citation>
    <scope>NUCLEOTIDE SEQUENCE</scope>
    <source>
        <strain evidence="1">Tuck. ex Michener</strain>
    </source>
</reference>
<proteinExistence type="predicted"/>
<dbReference type="EMBL" id="ML991813">
    <property type="protein sequence ID" value="KAF2232660.1"/>
    <property type="molecule type" value="Genomic_DNA"/>
</dbReference>
<dbReference type="Proteomes" id="UP000800092">
    <property type="component" value="Unassembled WGS sequence"/>
</dbReference>
<name>A0A6A6H4L9_VIRVR</name>
<evidence type="ECO:0000313" key="2">
    <source>
        <dbReference type="Proteomes" id="UP000800092"/>
    </source>
</evidence>
<sequence length="152" mass="16820">MTVRINPNRIMGTQARARSTSPNVRLKQRNYPRLASCNSFRITRYPPVLASPSVTTHLVDKSPWIADLLKADTHHAGPASAIKEVHEMSTSLNRNESKDAAFSRYPRGEISSLMYNSLCDISANGSLQLSLRKTGRVKAHSCEVQLENGGGW</sequence>